<name>A0A6A6X607_9PLEO</name>
<proteinExistence type="predicted"/>
<gene>
    <name evidence="1" type="ORF">K505DRAFT_376679</name>
</gene>
<accession>A0A6A6X607</accession>
<organism evidence="1 2">
    <name type="scientific">Melanomma pulvis-pyrius CBS 109.77</name>
    <dbReference type="NCBI Taxonomy" id="1314802"/>
    <lineage>
        <taxon>Eukaryota</taxon>
        <taxon>Fungi</taxon>
        <taxon>Dikarya</taxon>
        <taxon>Ascomycota</taxon>
        <taxon>Pezizomycotina</taxon>
        <taxon>Dothideomycetes</taxon>
        <taxon>Pleosporomycetidae</taxon>
        <taxon>Pleosporales</taxon>
        <taxon>Melanommataceae</taxon>
        <taxon>Melanomma</taxon>
    </lineage>
</organism>
<dbReference type="PANTHER" id="PTHR48312">
    <property type="match status" value="1"/>
</dbReference>
<reference evidence="1" key="1">
    <citation type="journal article" date="2020" name="Stud. Mycol.">
        <title>101 Dothideomycetes genomes: a test case for predicting lifestyles and emergence of pathogens.</title>
        <authorList>
            <person name="Haridas S."/>
            <person name="Albert R."/>
            <person name="Binder M."/>
            <person name="Bloem J."/>
            <person name="Labutti K."/>
            <person name="Salamov A."/>
            <person name="Andreopoulos B."/>
            <person name="Baker S."/>
            <person name="Barry K."/>
            <person name="Bills G."/>
            <person name="Bluhm B."/>
            <person name="Cannon C."/>
            <person name="Castanera R."/>
            <person name="Culley D."/>
            <person name="Daum C."/>
            <person name="Ezra D."/>
            <person name="Gonzalez J."/>
            <person name="Henrissat B."/>
            <person name="Kuo A."/>
            <person name="Liang C."/>
            <person name="Lipzen A."/>
            <person name="Lutzoni F."/>
            <person name="Magnuson J."/>
            <person name="Mondo S."/>
            <person name="Nolan M."/>
            <person name="Ohm R."/>
            <person name="Pangilinan J."/>
            <person name="Park H.-J."/>
            <person name="Ramirez L."/>
            <person name="Alfaro M."/>
            <person name="Sun H."/>
            <person name="Tritt A."/>
            <person name="Yoshinaga Y."/>
            <person name="Zwiers L.-H."/>
            <person name="Turgeon B."/>
            <person name="Goodwin S."/>
            <person name="Spatafora J."/>
            <person name="Crous P."/>
            <person name="Grigoriev I."/>
        </authorList>
    </citation>
    <scope>NUCLEOTIDE SEQUENCE</scope>
    <source>
        <strain evidence="1">CBS 109.77</strain>
    </source>
</reference>
<evidence type="ECO:0000313" key="2">
    <source>
        <dbReference type="Proteomes" id="UP000799757"/>
    </source>
</evidence>
<evidence type="ECO:0000313" key="1">
    <source>
        <dbReference type="EMBL" id="KAF2791584.1"/>
    </source>
</evidence>
<sequence length="362" mass="40657">MDSSLVLTMSMAAPTPSSMPPPPRHNIVFTLPRTSSNLLTQILNLSAQLNIHRHPSDGYIFLPPLVHRFKNDLAGKDVNLWTEEEWHGMRDAFQRAYEELEKLIGEADVNGKGIYIKEHINWLVEPGRETQFLWPGQSNAWNDTFTITPAKTNTPASASLSKHRSTTNETCLPDSILSRLSPTILIRNPLLTLPSLLRTIIDNEGLDIALATPTSQWLWESSFHWSRSLYDFYTTTIPASARATNTPGIAYPIVLDADDLSNPDLVRRYTQAVQLDPELVRFEWEAAGREELEGVGPNVRRMKDTLLASTGIVKGKTAVGVSAEREIGKWKEEFGEVLAGRLVGLLEGVRGDYEELWGRRFR</sequence>
<dbReference type="Proteomes" id="UP000799757">
    <property type="component" value="Unassembled WGS sequence"/>
</dbReference>
<protein>
    <submittedName>
        <fullName evidence="1">Uncharacterized protein</fullName>
    </submittedName>
</protein>
<dbReference type="PANTHER" id="PTHR48312:SF1">
    <property type="entry name" value="SULFOTRANSFERASE"/>
    <property type="match status" value="1"/>
</dbReference>
<keyword evidence="2" id="KW-1185">Reference proteome</keyword>
<dbReference type="AlphaFoldDB" id="A0A6A6X607"/>
<dbReference type="EMBL" id="MU002012">
    <property type="protein sequence ID" value="KAF2791584.1"/>
    <property type="molecule type" value="Genomic_DNA"/>
</dbReference>
<dbReference type="OrthoDB" id="3650366at2759"/>